<evidence type="ECO:0000313" key="2">
    <source>
        <dbReference type="EMBL" id="GGE98114.1"/>
    </source>
</evidence>
<keyword evidence="5" id="KW-1185">Reference proteome</keyword>
<sequence length="114" mass="13123">MKKLILIPALLLISMTTIQCHVSKKIDSLAEEEKENNESKYSKNTLIIYFEPSAKESVFKEIKKYGAEIKYNYESLNGAAITIPKNKTLEESEKYLKNIKGILEVNRDQIMTIH</sequence>
<dbReference type="Proteomes" id="UP000650994">
    <property type="component" value="Unassembled WGS sequence"/>
</dbReference>
<dbReference type="Pfam" id="PF22148">
    <property type="entry name" value="Fervidolysin_NPro-like"/>
    <property type="match status" value="1"/>
</dbReference>
<evidence type="ECO:0000259" key="1">
    <source>
        <dbReference type="Pfam" id="PF22148"/>
    </source>
</evidence>
<reference evidence="4" key="2">
    <citation type="submission" date="2016-11" db="EMBL/GenBank/DDBJ databases">
        <authorList>
            <person name="Varghese N."/>
            <person name="Submissions S."/>
        </authorList>
    </citation>
    <scope>NUCLEOTIDE SEQUENCE [LARGE SCALE GENOMIC DNA]</scope>
    <source>
        <strain evidence="4">DSM 27989</strain>
    </source>
</reference>
<evidence type="ECO:0000313" key="3">
    <source>
        <dbReference type="EMBL" id="SHL01124.1"/>
    </source>
</evidence>
<evidence type="ECO:0000313" key="4">
    <source>
        <dbReference type="Proteomes" id="UP000184120"/>
    </source>
</evidence>
<proteinExistence type="predicted"/>
<dbReference type="RefSeq" id="WP_072931123.1">
    <property type="nucleotide sequence ID" value="NZ_BMFL01000009.1"/>
</dbReference>
<dbReference type="InterPro" id="IPR054399">
    <property type="entry name" value="Fervidolysin-like_N_prodom"/>
</dbReference>
<name>A0A1M6X5D2_9FLAO</name>
<dbReference type="Gene3D" id="3.30.70.80">
    <property type="entry name" value="Peptidase S8 propeptide/proteinase inhibitor I9"/>
    <property type="match status" value="1"/>
</dbReference>
<reference evidence="3" key="3">
    <citation type="submission" date="2016-11" db="EMBL/GenBank/DDBJ databases">
        <authorList>
            <person name="Jaros S."/>
            <person name="Januszkiewicz K."/>
            <person name="Wedrychowicz H."/>
        </authorList>
    </citation>
    <scope>NUCLEOTIDE SEQUENCE [LARGE SCALE GENOMIC DNA]</scope>
    <source>
        <strain evidence="3">DSM 27989</strain>
    </source>
</reference>
<reference evidence="5" key="4">
    <citation type="journal article" date="2019" name="Int. J. Syst. Evol. Microbiol.">
        <title>The Global Catalogue of Microorganisms (GCM) 10K type strain sequencing project: providing services to taxonomists for standard genome sequencing and annotation.</title>
        <authorList>
            <consortium name="The Broad Institute Genomics Platform"/>
            <consortium name="The Broad Institute Genome Sequencing Center for Infectious Disease"/>
            <person name="Wu L."/>
            <person name="Ma J."/>
        </authorList>
    </citation>
    <scope>NUCLEOTIDE SEQUENCE [LARGE SCALE GENOMIC DNA]</scope>
    <source>
        <strain evidence="5">CGMCC 1.12707</strain>
    </source>
</reference>
<gene>
    <name evidence="2" type="ORF">GCM10010984_14600</name>
    <name evidence="3" type="ORF">SAMN05443634_105118</name>
</gene>
<dbReference type="AlphaFoldDB" id="A0A1M6X5D2"/>
<evidence type="ECO:0000313" key="5">
    <source>
        <dbReference type="Proteomes" id="UP000650994"/>
    </source>
</evidence>
<organism evidence="3 4">
    <name type="scientific">Chishuiella changwenlii</name>
    <dbReference type="NCBI Taxonomy" id="1434701"/>
    <lineage>
        <taxon>Bacteria</taxon>
        <taxon>Pseudomonadati</taxon>
        <taxon>Bacteroidota</taxon>
        <taxon>Flavobacteriia</taxon>
        <taxon>Flavobacteriales</taxon>
        <taxon>Weeksellaceae</taxon>
        <taxon>Chishuiella</taxon>
    </lineage>
</organism>
<reference evidence="2" key="5">
    <citation type="submission" date="2024-05" db="EMBL/GenBank/DDBJ databases">
        <authorList>
            <person name="Sun Q."/>
            <person name="Zhou Y."/>
        </authorList>
    </citation>
    <scope>NUCLEOTIDE SEQUENCE</scope>
    <source>
        <strain evidence="2">CGMCC 1.12707</strain>
    </source>
</reference>
<protein>
    <recommendedName>
        <fullName evidence="1">Fervidolysin-like N-terminal prodomain domain-containing protein</fullName>
    </recommendedName>
</protein>
<dbReference type="OrthoDB" id="710223at2"/>
<dbReference type="STRING" id="1434701.SAMN05443634_105118"/>
<dbReference type="EMBL" id="FRBH01000005">
    <property type="protein sequence ID" value="SHL01124.1"/>
    <property type="molecule type" value="Genomic_DNA"/>
</dbReference>
<dbReference type="InterPro" id="IPR037045">
    <property type="entry name" value="S8pro/Inhibitor_I9_sf"/>
</dbReference>
<dbReference type="EMBL" id="BMFL01000009">
    <property type="protein sequence ID" value="GGE98114.1"/>
    <property type="molecule type" value="Genomic_DNA"/>
</dbReference>
<dbReference type="Proteomes" id="UP000184120">
    <property type="component" value="Unassembled WGS sequence"/>
</dbReference>
<feature type="domain" description="Fervidolysin-like N-terminal prodomain" evidence="1">
    <location>
        <begin position="31"/>
        <end position="102"/>
    </location>
</feature>
<accession>A0A1M6X5D2</accession>
<reference evidence="2" key="1">
    <citation type="journal article" date="2014" name="Int. J. Syst. Evol. Microbiol.">
        <title>Complete genome of a new Firmicutes species belonging to the dominant human colonic microbiota ('Ruminococcus bicirculans') reveals two chromosomes and a selective capacity to utilize plant glucans.</title>
        <authorList>
            <consortium name="NISC Comparative Sequencing Program"/>
            <person name="Wegmann U."/>
            <person name="Louis P."/>
            <person name="Goesmann A."/>
            <person name="Henrissat B."/>
            <person name="Duncan S.H."/>
            <person name="Flint H.J."/>
        </authorList>
    </citation>
    <scope>NUCLEOTIDE SEQUENCE</scope>
    <source>
        <strain evidence="2">CGMCC 1.12707</strain>
    </source>
</reference>